<feature type="chain" id="PRO_5042030213" description="chitinase" evidence="5">
    <location>
        <begin position="33"/>
        <end position="861"/>
    </location>
</feature>
<dbReference type="GO" id="GO:0005975">
    <property type="term" value="P:carbohydrate metabolic process"/>
    <property type="evidence" value="ECO:0007669"/>
    <property type="project" value="InterPro"/>
</dbReference>
<evidence type="ECO:0000313" key="7">
    <source>
        <dbReference type="EMBL" id="QIV96329.1"/>
    </source>
</evidence>
<keyword evidence="8" id="KW-1185">Reference proteome</keyword>
<dbReference type="EMBL" id="CP038241">
    <property type="protein sequence ID" value="QIV96329.1"/>
    <property type="molecule type" value="Genomic_DNA"/>
</dbReference>
<evidence type="ECO:0000256" key="3">
    <source>
        <dbReference type="ARBA" id="ARBA00023295"/>
    </source>
</evidence>
<dbReference type="Gene3D" id="3.20.20.80">
    <property type="entry name" value="Glycosidases"/>
    <property type="match status" value="1"/>
</dbReference>
<keyword evidence="5" id="KW-0732">Signal</keyword>
<dbReference type="InterPro" id="IPR001579">
    <property type="entry name" value="Glyco_hydro_18_chit_AS"/>
</dbReference>
<protein>
    <recommendedName>
        <fullName evidence="1">chitinase</fullName>
        <ecNumber evidence="1">3.2.1.14</ecNumber>
    </recommendedName>
</protein>
<dbReference type="PROSITE" id="PS51910">
    <property type="entry name" value="GH18_2"/>
    <property type="match status" value="1"/>
</dbReference>
<dbReference type="InterPro" id="IPR017853">
    <property type="entry name" value="GH"/>
</dbReference>
<dbReference type="InterPro" id="IPR001223">
    <property type="entry name" value="Glyco_hydro18_cat"/>
</dbReference>
<dbReference type="KEGG" id="aii:E4K63_05595"/>
<evidence type="ECO:0000259" key="6">
    <source>
        <dbReference type="PROSITE" id="PS51910"/>
    </source>
</evidence>
<dbReference type="SUPFAM" id="SSF51445">
    <property type="entry name" value="(Trans)glycosidases"/>
    <property type="match status" value="1"/>
</dbReference>
<feature type="signal peptide" evidence="5">
    <location>
        <begin position="1"/>
        <end position="32"/>
    </location>
</feature>
<evidence type="ECO:0000256" key="4">
    <source>
        <dbReference type="RuleBase" id="RU000489"/>
    </source>
</evidence>
<dbReference type="Proteomes" id="UP000502004">
    <property type="component" value="Chromosome"/>
</dbReference>
<dbReference type="Pfam" id="PF00704">
    <property type="entry name" value="Glyco_hydro_18"/>
    <property type="match status" value="1"/>
</dbReference>
<organism evidence="7 8">
    <name type="scientific">Allofrancisella inopinata</name>
    <dbReference type="NCBI Taxonomy" id="1085647"/>
    <lineage>
        <taxon>Bacteria</taxon>
        <taxon>Pseudomonadati</taxon>
        <taxon>Pseudomonadota</taxon>
        <taxon>Gammaproteobacteria</taxon>
        <taxon>Thiotrichales</taxon>
        <taxon>Francisellaceae</taxon>
        <taxon>Allofrancisella</taxon>
    </lineage>
</organism>
<keyword evidence="2 4" id="KW-0378">Hydrolase</keyword>
<keyword evidence="3 4" id="KW-0326">Glycosidase</keyword>
<dbReference type="GO" id="GO:0008843">
    <property type="term" value="F:endochitinase activity"/>
    <property type="evidence" value="ECO:0007669"/>
    <property type="project" value="UniProtKB-EC"/>
</dbReference>
<reference evidence="7 8" key="1">
    <citation type="submission" date="2019-03" db="EMBL/GenBank/DDBJ databases">
        <title>Complete Genome Sequence of Allofrancisella inopinata Strain SYSU YG23 Isolated from Water-Cooling Systems in China.</title>
        <authorList>
            <person name="Ohrman C."/>
            <person name="Uneklint I."/>
            <person name="Sjodin A."/>
        </authorList>
    </citation>
    <scope>NUCLEOTIDE SEQUENCE [LARGE SCALE GENOMIC DNA]</scope>
    <source>
        <strain evidence="7 8">SYSU YG23</strain>
    </source>
</reference>
<accession>A0AAE7CRH3</accession>
<evidence type="ECO:0000313" key="8">
    <source>
        <dbReference type="Proteomes" id="UP000502004"/>
    </source>
</evidence>
<dbReference type="PANTHER" id="PTHR45708:SF49">
    <property type="entry name" value="ENDOCHITINASE"/>
    <property type="match status" value="1"/>
</dbReference>
<dbReference type="AlphaFoldDB" id="A0AAE7CRH3"/>
<sequence>MVYVKTKEKNMNIKRKLISVVTLSLMGSSAFATEAWSASDVSSYTPGTLVTQGGNTYKCKDWPEGAWCTIAAYEPTGPYGADAWEKTGPGPSPTPSEKITASVSIQGDLPTTAQIDFVSSKGTSTVSNGKVTLEYPKDDSETYTVKLKGDEGTISPSTVTVSAATTIIALTYTAKPAPAPGDCDTIPSNVAEFKSTDQGYWAGYSKKAFVKYDGSIYQLLGDWWTSKSPKETNAWTLCQAEEKATLDFTIPTKPSFITSDEKPSISIFNENDIKVAEVKNVAWGSKTKIDVPAGKLKVNVSTIGTSQGTATPSSFSIAKDETKNITVNYEQAQVGSINLTASADSNAIKSTTYTINNSSGDIVTQGEVNFTSATIIDNLPASEEGLKYTISAKSFTYGGYSYTAKPIVVTVTTGSRTDAQLNFTTEKVASAKVNVTIAGMPTGKQTTLHFTSNSGSSQLLEVSDNGVYTEELPKNGDTWTVTADKISGYKASITPSSFVADQNEQNVNLTFEQVAPSSGWPDRAVVGYVRGYDAPWYSQPDTTNEMITEAMKRGYNVIVYAFAGQDFHGNVDGEQIDIDGVGYVQFSDNMKARVPEQQKIIHDNGGISLLSIGGGINYFTPDMNNDAEGTGKAMGKFLADNGFDGLDVDVEHPTNGAEKEDNFIAYINAMKAEYMSITGKMPFLTAAPQINGWYGTGQWASGSASFAEAMYTQQFMDDAQFDAVFIQTYNQYGGANFGGKKGYDVGFLSMTFNLLSPETRDKMPGITEDAFYVPKETKIVLGVPDFKDPSVSESEYQVGSCLATAKCSGVGLYNPADITKDITDGNLKQYNQYGGVMTWILNSDSYQNWTWVDGVKDVAYN</sequence>
<evidence type="ECO:0000256" key="2">
    <source>
        <dbReference type="ARBA" id="ARBA00022801"/>
    </source>
</evidence>
<proteinExistence type="predicted"/>
<evidence type="ECO:0000256" key="1">
    <source>
        <dbReference type="ARBA" id="ARBA00012729"/>
    </source>
</evidence>
<name>A0AAE7CRH3_9GAMM</name>
<evidence type="ECO:0000256" key="5">
    <source>
        <dbReference type="SAM" id="SignalP"/>
    </source>
</evidence>
<feature type="domain" description="GH18" evidence="6">
    <location>
        <begin position="527"/>
        <end position="861"/>
    </location>
</feature>
<dbReference type="InterPro" id="IPR050542">
    <property type="entry name" value="Glycosyl_Hydrlase18_Chitinase"/>
</dbReference>
<dbReference type="EC" id="3.2.1.14" evidence="1"/>
<dbReference type="PROSITE" id="PS01095">
    <property type="entry name" value="GH18_1"/>
    <property type="match status" value="1"/>
</dbReference>
<gene>
    <name evidence="7" type="ORF">E4K63_05595</name>
</gene>
<dbReference type="PANTHER" id="PTHR45708">
    <property type="entry name" value="ENDOCHITINASE"/>
    <property type="match status" value="1"/>
</dbReference>